<organism evidence="6 7">
    <name type="scientific">Mesorhabditis belari</name>
    <dbReference type="NCBI Taxonomy" id="2138241"/>
    <lineage>
        <taxon>Eukaryota</taxon>
        <taxon>Metazoa</taxon>
        <taxon>Ecdysozoa</taxon>
        <taxon>Nematoda</taxon>
        <taxon>Chromadorea</taxon>
        <taxon>Rhabditida</taxon>
        <taxon>Rhabditina</taxon>
        <taxon>Rhabditomorpha</taxon>
        <taxon>Rhabditoidea</taxon>
        <taxon>Rhabditidae</taxon>
        <taxon>Mesorhabditinae</taxon>
        <taxon>Mesorhabditis</taxon>
    </lineage>
</organism>
<accession>A0AAF3F9H7</accession>
<dbReference type="InterPro" id="IPR009447">
    <property type="entry name" value="PIGW/GWT1"/>
</dbReference>
<feature type="transmembrane region" description="Helical" evidence="5">
    <location>
        <begin position="221"/>
        <end position="239"/>
    </location>
</feature>
<dbReference type="PANTHER" id="PTHR20661:SF0">
    <property type="entry name" value="PHOSPHATIDYLINOSITOL-GLYCAN BIOSYNTHESIS CLASS W PROTEIN"/>
    <property type="match status" value="1"/>
</dbReference>
<proteinExistence type="predicted"/>
<dbReference type="Pfam" id="PF06423">
    <property type="entry name" value="GWT1"/>
    <property type="match status" value="2"/>
</dbReference>
<feature type="transmembrane region" description="Helical" evidence="5">
    <location>
        <begin position="46"/>
        <end position="63"/>
    </location>
</feature>
<evidence type="ECO:0008006" key="8">
    <source>
        <dbReference type="Google" id="ProtNLM"/>
    </source>
</evidence>
<name>A0AAF3F9H7_9BILA</name>
<keyword evidence="6" id="KW-1185">Reference proteome</keyword>
<dbReference type="GO" id="GO:0072659">
    <property type="term" value="P:protein localization to plasma membrane"/>
    <property type="evidence" value="ECO:0007669"/>
    <property type="project" value="TreeGrafter"/>
</dbReference>
<feature type="transmembrane region" description="Helical" evidence="5">
    <location>
        <begin position="6"/>
        <end position="25"/>
    </location>
</feature>
<dbReference type="AlphaFoldDB" id="A0AAF3F9H7"/>
<evidence type="ECO:0000256" key="1">
    <source>
        <dbReference type="ARBA" id="ARBA00004141"/>
    </source>
</evidence>
<evidence type="ECO:0000313" key="7">
    <source>
        <dbReference type="WBParaSite" id="MBELARI_LOCUS3503"/>
    </source>
</evidence>
<reference evidence="7" key="1">
    <citation type="submission" date="2024-02" db="UniProtKB">
        <authorList>
            <consortium name="WormBaseParasite"/>
        </authorList>
    </citation>
    <scope>IDENTIFICATION</scope>
</reference>
<feature type="transmembrane region" description="Helical" evidence="5">
    <location>
        <begin position="174"/>
        <end position="200"/>
    </location>
</feature>
<evidence type="ECO:0000313" key="6">
    <source>
        <dbReference type="Proteomes" id="UP000887575"/>
    </source>
</evidence>
<evidence type="ECO:0000256" key="4">
    <source>
        <dbReference type="ARBA" id="ARBA00023136"/>
    </source>
</evidence>
<comment type="subcellular location">
    <subcellularLocation>
        <location evidence="1">Membrane</location>
        <topology evidence="1">Multi-pass membrane protein</topology>
    </subcellularLocation>
</comment>
<dbReference type="GO" id="GO:0005783">
    <property type="term" value="C:endoplasmic reticulum"/>
    <property type="evidence" value="ECO:0007669"/>
    <property type="project" value="TreeGrafter"/>
</dbReference>
<evidence type="ECO:0000256" key="3">
    <source>
        <dbReference type="ARBA" id="ARBA00022989"/>
    </source>
</evidence>
<evidence type="ECO:0000256" key="2">
    <source>
        <dbReference type="ARBA" id="ARBA00022692"/>
    </source>
</evidence>
<keyword evidence="4 5" id="KW-0472">Membrane</keyword>
<feature type="transmembrane region" description="Helical" evidence="5">
    <location>
        <begin position="251"/>
        <end position="269"/>
    </location>
</feature>
<feature type="transmembrane region" description="Helical" evidence="5">
    <location>
        <begin position="146"/>
        <end position="168"/>
    </location>
</feature>
<dbReference type="GO" id="GO:0016020">
    <property type="term" value="C:membrane"/>
    <property type="evidence" value="ECO:0007669"/>
    <property type="project" value="UniProtKB-SubCell"/>
</dbReference>
<dbReference type="PANTHER" id="PTHR20661">
    <property type="entry name" value="PHOSPHATIDYLINOSITOL-GLYCAN BIOSYNTHESIS CLASS W PROTEIN"/>
    <property type="match status" value="1"/>
</dbReference>
<keyword evidence="3 5" id="KW-1133">Transmembrane helix</keyword>
<evidence type="ECO:0000256" key="5">
    <source>
        <dbReference type="SAM" id="Phobius"/>
    </source>
</evidence>
<dbReference type="WBParaSite" id="MBELARI_LOCUS3503">
    <property type="protein sequence ID" value="MBELARI_LOCUS3503"/>
    <property type="gene ID" value="MBELARI_LOCUS3503"/>
</dbReference>
<dbReference type="GO" id="GO:0032216">
    <property type="term" value="F:glucosaminyl-phosphatidylinositol O-acyltransferase activity"/>
    <property type="evidence" value="ECO:0007669"/>
    <property type="project" value="TreeGrafter"/>
</dbReference>
<keyword evidence="2 5" id="KW-0812">Transmembrane</keyword>
<dbReference type="GO" id="GO:0006506">
    <property type="term" value="P:GPI anchor biosynthetic process"/>
    <property type="evidence" value="ECO:0007669"/>
    <property type="project" value="InterPro"/>
</dbReference>
<sequence>MKTIGFGHSLMDVGVAGFTYILGVGRNVRNRAKSDQREQEKQKRRLVRRVLTSSPIVLGALGFGRTVVLKILDYGVSVTEYGVHWNFFLTLFVIELVAKLLPRRFNLLFGILFAAAQQTVLSMGYQEWVLSDSAPRDNLFSANREGLCSLLGYIALYYLASAIGEFISKNGPKLFLFTFGLAVCLCVQMLTIVEWFLGIFHGESPWCSIQLCLLDSINRTGLIFFLIGNILTGVINMSLNPSSIDPMSSVLYLSIYMLICAGLSQCLFVRKSYHNQIKSQAKLPR</sequence>
<dbReference type="Proteomes" id="UP000887575">
    <property type="component" value="Unassembled WGS sequence"/>
</dbReference>
<protein>
    <recommendedName>
        <fullName evidence="8">GPI-anchored wall transfer protein 1</fullName>
    </recommendedName>
</protein>
<feature type="transmembrane region" description="Helical" evidence="5">
    <location>
        <begin position="83"/>
        <end position="101"/>
    </location>
</feature>